<feature type="chain" id="PRO_5019409443" description="LRRNT domain-containing protein" evidence="14">
    <location>
        <begin position="29"/>
        <end position="332"/>
    </location>
</feature>
<dbReference type="SMART" id="SM00013">
    <property type="entry name" value="LRRNT"/>
    <property type="match status" value="1"/>
</dbReference>
<evidence type="ECO:0000259" key="16">
    <source>
        <dbReference type="SMART" id="SM00082"/>
    </source>
</evidence>
<comment type="subcellular location">
    <subcellularLocation>
        <location evidence="1">Cell membrane</location>
        <topology evidence="1">Single-pass membrane protein</topology>
    </subcellularLocation>
</comment>
<keyword evidence="9" id="KW-0406">Ion transport</keyword>
<dbReference type="GO" id="GO:0071805">
    <property type="term" value="P:potassium ion transmembrane transport"/>
    <property type="evidence" value="ECO:0007669"/>
    <property type="project" value="UniProtKB-ARBA"/>
</dbReference>
<dbReference type="InterPro" id="IPR000372">
    <property type="entry name" value="LRRNT"/>
</dbReference>
<dbReference type="STRING" id="75743.A0A401P216"/>
<evidence type="ECO:0000256" key="9">
    <source>
        <dbReference type="ARBA" id="ARBA00023065"/>
    </source>
</evidence>
<keyword evidence="18" id="KW-1185">Reference proteome</keyword>
<keyword evidence="7" id="KW-0677">Repeat</keyword>
<dbReference type="SMART" id="SM00369">
    <property type="entry name" value="LRR_TYP"/>
    <property type="match status" value="3"/>
</dbReference>
<sequence length="332" mass="37154">MDGPSILLPLCTRCLRLLSVVLVARVLAAAGCAPECNCSQFLTNCTGRQLRHFPAAIPLSTRQLILADNNISSLPALDLNYLGGLLHLDFSSNSLAEIPPSSLLNLQVLVYLDLSHNQLRKITHLTFRYLTNIIVLKASRNKELSFIDSRAFSANHKLQEIDISGNGLTFIDAGMLETLPHLRSVRLSGNPWTCNCNTQTLTSWMKLNRRIIPDAANVTCTFPSPLQGVLVVEAADKLFSLCRSKRQLKLREVLYFCLIGPGLFSASIILNLTFSLLMAHFNRFKKKELKRYRKLRRAISFKYSKRSNVITQEITAKANTNMSVCRGTECNQ</sequence>
<dbReference type="InterPro" id="IPR032675">
    <property type="entry name" value="LRR_dom_sf"/>
</dbReference>
<evidence type="ECO:0000256" key="1">
    <source>
        <dbReference type="ARBA" id="ARBA00004162"/>
    </source>
</evidence>
<evidence type="ECO:0000259" key="15">
    <source>
        <dbReference type="SMART" id="SM00013"/>
    </source>
</evidence>
<keyword evidence="10 13" id="KW-0472">Membrane</keyword>
<evidence type="ECO:0000313" key="18">
    <source>
        <dbReference type="Proteomes" id="UP000288216"/>
    </source>
</evidence>
<evidence type="ECO:0000256" key="8">
    <source>
        <dbReference type="ARBA" id="ARBA00022989"/>
    </source>
</evidence>
<feature type="domain" description="LRRNT" evidence="15">
    <location>
        <begin position="31"/>
        <end position="63"/>
    </location>
</feature>
<organism evidence="17 18">
    <name type="scientific">Scyliorhinus torazame</name>
    <name type="common">Cloudy catshark</name>
    <name type="synonym">Catulus torazame</name>
    <dbReference type="NCBI Taxonomy" id="75743"/>
    <lineage>
        <taxon>Eukaryota</taxon>
        <taxon>Metazoa</taxon>
        <taxon>Chordata</taxon>
        <taxon>Craniata</taxon>
        <taxon>Vertebrata</taxon>
        <taxon>Chondrichthyes</taxon>
        <taxon>Elasmobranchii</taxon>
        <taxon>Galeomorphii</taxon>
        <taxon>Galeoidea</taxon>
        <taxon>Carcharhiniformes</taxon>
        <taxon>Scyliorhinidae</taxon>
        <taxon>Scyliorhinus</taxon>
    </lineage>
</organism>
<evidence type="ECO:0000256" key="7">
    <source>
        <dbReference type="ARBA" id="ARBA00022737"/>
    </source>
</evidence>
<dbReference type="Pfam" id="PF13855">
    <property type="entry name" value="LRR_8"/>
    <property type="match status" value="1"/>
</dbReference>
<accession>A0A401P216</accession>
<dbReference type="EMBL" id="BFAA01002996">
    <property type="protein sequence ID" value="GCB67168.1"/>
    <property type="molecule type" value="Genomic_DNA"/>
</dbReference>
<keyword evidence="12" id="KW-0407">Ion channel</keyword>
<dbReference type="InterPro" id="IPR001611">
    <property type="entry name" value="Leu-rich_rpt"/>
</dbReference>
<dbReference type="SMART" id="SM00082">
    <property type="entry name" value="LRRCT"/>
    <property type="match status" value="1"/>
</dbReference>
<dbReference type="SUPFAM" id="SSF52058">
    <property type="entry name" value="L domain-like"/>
    <property type="match status" value="1"/>
</dbReference>
<protein>
    <recommendedName>
        <fullName evidence="19">LRRNT domain-containing protein</fullName>
    </recommendedName>
</protein>
<keyword evidence="11" id="KW-1015">Disulfide bond</keyword>
<evidence type="ECO:0000256" key="5">
    <source>
        <dbReference type="ARBA" id="ARBA00022692"/>
    </source>
</evidence>
<evidence type="ECO:0000256" key="2">
    <source>
        <dbReference type="ARBA" id="ARBA00022448"/>
    </source>
</evidence>
<reference evidence="17 18" key="1">
    <citation type="journal article" date="2018" name="Nat. Ecol. Evol.">
        <title>Shark genomes provide insights into elasmobranch evolution and the origin of vertebrates.</title>
        <authorList>
            <person name="Hara Y"/>
            <person name="Yamaguchi K"/>
            <person name="Onimaru K"/>
            <person name="Kadota M"/>
            <person name="Koyanagi M"/>
            <person name="Keeley SD"/>
            <person name="Tatsumi K"/>
            <person name="Tanaka K"/>
            <person name="Motone F"/>
            <person name="Kageyama Y"/>
            <person name="Nozu R"/>
            <person name="Adachi N"/>
            <person name="Nishimura O"/>
            <person name="Nakagawa R"/>
            <person name="Tanegashima C"/>
            <person name="Kiyatake I"/>
            <person name="Matsumoto R"/>
            <person name="Murakumo K"/>
            <person name="Nishida K"/>
            <person name="Terakita A"/>
            <person name="Kuratani S"/>
            <person name="Sato K"/>
            <person name="Hyodo S Kuraku.S."/>
        </authorList>
    </citation>
    <scope>NUCLEOTIDE SEQUENCE [LARGE SCALE GENOMIC DNA]</scope>
</reference>
<dbReference type="OrthoDB" id="4691307at2759"/>
<dbReference type="GO" id="GO:0005886">
    <property type="term" value="C:plasma membrane"/>
    <property type="evidence" value="ECO:0007669"/>
    <property type="project" value="UniProtKB-SubCell"/>
</dbReference>
<dbReference type="Gene3D" id="3.80.10.10">
    <property type="entry name" value="Ribonuclease Inhibitor"/>
    <property type="match status" value="1"/>
</dbReference>
<evidence type="ECO:0000256" key="10">
    <source>
        <dbReference type="ARBA" id="ARBA00023136"/>
    </source>
</evidence>
<evidence type="ECO:0000256" key="4">
    <source>
        <dbReference type="ARBA" id="ARBA00022614"/>
    </source>
</evidence>
<evidence type="ECO:0000256" key="12">
    <source>
        <dbReference type="ARBA" id="ARBA00023303"/>
    </source>
</evidence>
<evidence type="ECO:0000313" key="17">
    <source>
        <dbReference type="EMBL" id="GCB67168.1"/>
    </source>
</evidence>
<dbReference type="FunFam" id="3.80.10.10:FF:000015">
    <property type="entry name" value="Leucine rich repeat containing 38"/>
    <property type="match status" value="1"/>
</dbReference>
<dbReference type="Proteomes" id="UP000288216">
    <property type="component" value="Unassembled WGS sequence"/>
</dbReference>
<dbReference type="PROSITE" id="PS51450">
    <property type="entry name" value="LRR"/>
    <property type="match status" value="2"/>
</dbReference>
<proteinExistence type="predicted"/>
<dbReference type="Pfam" id="PF00560">
    <property type="entry name" value="LRR_1"/>
    <property type="match status" value="1"/>
</dbReference>
<keyword evidence="8 13" id="KW-1133">Transmembrane helix</keyword>
<evidence type="ECO:0008006" key="19">
    <source>
        <dbReference type="Google" id="ProtNLM"/>
    </source>
</evidence>
<keyword evidence="5 13" id="KW-0812">Transmembrane</keyword>
<feature type="signal peptide" evidence="14">
    <location>
        <begin position="1"/>
        <end position="28"/>
    </location>
</feature>
<evidence type="ECO:0000256" key="11">
    <source>
        <dbReference type="ARBA" id="ARBA00023157"/>
    </source>
</evidence>
<keyword evidence="6 14" id="KW-0732">Signal</keyword>
<dbReference type="InterPro" id="IPR000483">
    <property type="entry name" value="Cys-rich_flank_reg_C"/>
</dbReference>
<feature type="transmembrane region" description="Helical" evidence="13">
    <location>
        <begin position="253"/>
        <end position="281"/>
    </location>
</feature>
<dbReference type="PANTHER" id="PTHR24369:SF210">
    <property type="entry name" value="CHAOPTIN-RELATED"/>
    <property type="match status" value="1"/>
</dbReference>
<feature type="domain" description="LRRCT" evidence="16">
    <location>
        <begin position="190"/>
        <end position="243"/>
    </location>
</feature>
<dbReference type="AlphaFoldDB" id="A0A401P216"/>
<dbReference type="PANTHER" id="PTHR24369">
    <property type="entry name" value="ANTIGEN BSP, PUTATIVE-RELATED"/>
    <property type="match status" value="1"/>
</dbReference>
<evidence type="ECO:0000256" key="14">
    <source>
        <dbReference type="SAM" id="SignalP"/>
    </source>
</evidence>
<comment type="caution">
    <text evidence="17">The sequence shown here is derived from an EMBL/GenBank/DDBJ whole genome shotgun (WGS) entry which is preliminary data.</text>
</comment>
<keyword evidence="3" id="KW-1003">Cell membrane</keyword>
<keyword evidence="4" id="KW-0433">Leucine-rich repeat</keyword>
<dbReference type="InterPro" id="IPR050541">
    <property type="entry name" value="LRR_TM_domain-containing"/>
</dbReference>
<dbReference type="OMA" id="ALGMKWI"/>
<gene>
    <name evidence="17" type="ORF">scyTo_0008005</name>
</gene>
<name>A0A401P216_SCYTO</name>
<dbReference type="InterPro" id="IPR003591">
    <property type="entry name" value="Leu-rich_rpt_typical-subtyp"/>
</dbReference>
<keyword evidence="2" id="KW-0813">Transport</keyword>
<evidence type="ECO:0000256" key="3">
    <source>
        <dbReference type="ARBA" id="ARBA00022475"/>
    </source>
</evidence>
<evidence type="ECO:0000256" key="6">
    <source>
        <dbReference type="ARBA" id="ARBA00022729"/>
    </source>
</evidence>
<evidence type="ECO:0000256" key="13">
    <source>
        <dbReference type="SAM" id="Phobius"/>
    </source>
</evidence>